<keyword evidence="1" id="KW-0479">Metal-binding</keyword>
<organism evidence="5 6">
    <name type="scientific">Didymodactylos carnosus</name>
    <dbReference type="NCBI Taxonomy" id="1234261"/>
    <lineage>
        <taxon>Eukaryota</taxon>
        <taxon>Metazoa</taxon>
        <taxon>Spiralia</taxon>
        <taxon>Gnathifera</taxon>
        <taxon>Rotifera</taxon>
        <taxon>Eurotatoria</taxon>
        <taxon>Bdelloidea</taxon>
        <taxon>Philodinida</taxon>
        <taxon>Philodinidae</taxon>
        <taxon>Didymodactylos</taxon>
    </lineage>
</organism>
<proteinExistence type="predicted"/>
<dbReference type="SMART" id="SM00343">
    <property type="entry name" value="ZnF_C2HC"/>
    <property type="match status" value="1"/>
</dbReference>
<name>A0A8S2N5T9_9BILA</name>
<accession>A0A8S2N5T9</accession>
<feature type="compositionally biased region" description="Low complexity" evidence="2">
    <location>
        <begin position="258"/>
        <end position="272"/>
    </location>
</feature>
<sequence>MKRRVAFTPEPFPPFILSFTGNTPGPNKIRTKLIDLKNIHKCPTTCRFNSKKDLLLFPQDDAAQQHLLINLTLNLFGDSFTYTSRAAKVIQKTFSCVLKNVDSSINETDLLTDIRDIVPDVVAVSRIKNAAQNTPTSLLRIDFSNETARDGLLQKRKLIVTPFAYPVIEYIPPVKIIRCFKCQQLGHYANECNNQIKCGKCSGNHGLDNCTNTTLNCPNCGDAHKATYPGCKVRLQYINNIKAKSYAEALSTAPPLFSSQNSQQHPPQSNQQTTTVALRPSSTTTNEANLLNTLNDISKSLESVTVEINQIKSSLHQNFSNHQALELAVINCQCLLTSFVHTIVPIISKNADPSDIPLLQQLYDSISISTNNNNDNVSTSSSANNQHIKSPSPLATWEKSHS</sequence>
<feature type="compositionally biased region" description="Low complexity" evidence="2">
    <location>
        <begin position="374"/>
        <end position="385"/>
    </location>
</feature>
<feature type="compositionally biased region" description="Polar residues" evidence="2">
    <location>
        <begin position="273"/>
        <end position="282"/>
    </location>
</feature>
<feature type="domain" description="CCHC-type" evidence="3">
    <location>
        <begin position="178"/>
        <end position="192"/>
    </location>
</feature>
<evidence type="ECO:0000259" key="3">
    <source>
        <dbReference type="PROSITE" id="PS50158"/>
    </source>
</evidence>
<comment type="caution">
    <text evidence="5">The sequence shown here is derived from an EMBL/GenBank/DDBJ whole genome shotgun (WGS) entry which is preliminary data.</text>
</comment>
<dbReference type="Pfam" id="PF00098">
    <property type="entry name" value="zf-CCHC"/>
    <property type="match status" value="1"/>
</dbReference>
<dbReference type="PROSITE" id="PS50158">
    <property type="entry name" value="ZF_CCHC"/>
    <property type="match status" value="1"/>
</dbReference>
<keyword evidence="1" id="KW-0862">Zinc</keyword>
<dbReference type="Proteomes" id="UP000677228">
    <property type="component" value="Unassembled WGS sequence"/>
</dbReference>
<dbReference type="AlphaFoldDB" id="A0A8S2N5T9"/>
<protein>
    <recommendedName>
        <fullName evidence="3">CCHC-type domain-containing protein</fullName>
    </recommendedName>
</protein>
<feature type="region of interest" description="Disordered" evidence="2">
    <location>
        <begin position="257"/>
        <end position="284"/>
    </location>
</feature>
<dbReference type="InterPro" id="IPR001878">
    <property type="entry name" value="Znf_CCHC"/>
</dbReference>
<evidence type="ECO:0000313" key="6">
    <source>
        <dbReference type="Proteomes" id="UP000682733"/>
    </source>
</evidence>
<evidence type="ECO:0000256" key="2">
    <source>
        <dbReference type="SAM" id="MobiDB-lite"/>
    </source>
</evidence>
<dbReference type="GO" id="GO:0008270">
    <property type="term" value="F:zinc ion binding"/>
    <property type="evidence" value="ECO:0007669"/>
    <property type="project" value="UniProtKB-KW"/>
</dbReference>
<dbReference type="EMBL" id="CAJNOK010012583">
    <property type="protein sequence ID" value="CAF1166599.1"/>
    <property type="molecule type" value="Genomic_DNA"/>
</dbReference>
<keyword evidence="1" id="KW-0863">Zinc-finger</keyword>
<reference evidence="5" key="1">
    <citation type="submission" date="2021-02" db="EMBL/GenBank/DDBJ databases">
        <authorList>
            <person name="Nowell W R."/>
        </authorList>
    </citation>
    <scope>NUCLEOTIDE SEQUENCE</scope>
</reference>
<evidence type="ECO:0000313" key="4">
    <source>
        <dbReference type="EMBL" id="CAF1166599.1"/>
    </source>
</evidence>
<evidence type="ECO:0000256" key="1">
    <source>
        <dbReference type="PROSITE-ProRule" id="PRU00047"/>
    </source>
</evidence>
<dbReference type="Proteomes" id="UP000682733">
    <property type="component" value="Unassembled WGS sequence"/>
</dbReference>
<gene>
    <name evidence="4" type="ORF">OVA965_LOCUS22359</name>
    <name evidence="5" type="ORF">TMI583_LOCUS23077</name>
</gene>
<evidence type="ECO:0000313" key="5">
    <source>
        <dbReference type="EMBL" id="CAF3978223.1"/>
    </source>
</evidence>
<feature type="region of interest" description="Disordered" evidence="2">
    <location>
        <begin position="374"/>
        <end position="402"/>
    </location>
</feature>
<dbReference type="EMBL" id="CAJOBA010034110">
    <property type="protein sequence ID" value="CAF3978223.1"/>
    <property type="molecule type" value="Genomic_DNA"/>
</dbReference>
<dbReference type="GO" id="GO:0003676">
    <property type="term" value="F:nucleic acid binding"/>
    <property type="evidence" value="ECO:0007669"/>
    <property type="project" value="InterPro"/>
</dbReference>